<dbReference type="Pfam" id="PF02113">
    <property type="entry name" value="Peptidase_S13"/>
    <property type="match status" value="1"/>
</dbReference>
<feature type="signal peptide" evidence="3">
    <location>
        <begin position="1"/>
        <end position="34"/>
    </location>
</feature>
<evidence type="ECO:0000313" key="4">
    <source>
        <dbReference type="EMBL" id="AAZ96054.1"/>
    </source>
</evidence>
<organism evidence="4 5">
    <name type="scientific">Thiobacillus denitrificans (strain ATCC 25259 / T1)</name>
    <dbReference type="NCBI Taxonomy" id="292415"/>
    <lineage>
        <taxon>Bacteria</taxon>
        <taxon>Pseudomonadati</taxon>
        <taxon>Pseudomonadota</taxon>
        <taxon>Betaproteobacteria</taxon>
        <taxon>Nitrosomonadales</taxon>
        <taxon>Thiobacillaceae</taxon>
        <taxon>Thiobacillus</taxon>
    </lineage>
</organism>
<dbReference type="GO" id="GO:0006508">
    <property type="term" value="P:proteolysis"/>
    <property type="evidence" value="ECO:0007669"/>
    <property type="project" value="InterPro"/>
</dbReference>
<dbReference type="GO" id="GO:0000270">
    <property type="term" value="P:peptidoglycan metabolic process"/>
    <property type="evidence" value="ECO:0007669"/>
    <property type="project" value="TreeGrafter"/>
</dbReference>
<name>Q3SMJ1_THIDA</name>
<dbReference type="PANTHER" id="PTHR30023">
    <property type="entry name" value="D-ALANYL-D-ALANINE CARBOXYPEPTIDASE"/>
    <property type="match status" value="1"/>
</dbReference>
<dbReference type="EC" id="3.4.16.4" evidence="4"/>
<dbReference type="Gene3D" id="3.40.710.10">
    <property type="entry name" value="DD-peptidase/beta-lactamase superfamily"/>
    <property type="match status" value="2"/>
</dbReference>
<evidence type="ECO:0000256" key="2">
    <source>
        <dbReference type="ARBA" id="ARBA00022801"/>
    </source>
</evidence>
<dbReference type="SUPFAM" id="SSF56601">
    <property type="entry name" value="beta-lactamase/transpeptidase-like"/>
    <property type="match status" value="1"/>
</dbReference>
<dbReference type="EMBL" id="CP000116">
    <property type="protein sequence ID" value="AAZ96054.1"/>
    <property type="molecule type" value="Genomic_DNA"/>
</dbReference>
<reference evidence="4 5" key="1">
    <citation type="journal article" date="2006" name="J. Bacteriol.">
        <title>The genome sequence of the obligately chemolithoautotrophic, facultatively anaerobic bacterium Thiobacillus denitrificans.</title>
        <authorList>
            <person name="Beller H.R."/>
            <person name="Chain P.S."/>
            <person name="Letain T.E."/>
            <person name="Chakicherla A."/>
            <person name="Larimer F.W."/>
            <person name="Richardson P.M."/>
            <person name="Coleman M.A."/>
            <person name="Wood A.P."/>
            <person name="Kelly D.P."/>
        </authorList>
    </citation>
    <scope>NUCLEOTIDE SEQUENCE [LARGE SCALE GENOMIC DNA]</scope>
    <source>
        <strain evidence="4 5">ATCC 25259</strain>
    </source>
</reference>
<comment type="similarity">
    <text evidence="1">Belongs to the peptidase S13 family.</text>
</comment>
<keyword evidence="5" id="KW-1185">Reference proteome</keyword>
<dbReference type="Proteomes" id="UP000008291">
    <property type="component" value="Chromosome"/>
</dbReference>
<gene>
    <name evidence="4" type="ordered locus">Tbd_0101</name>
</gene>
<dbReference type="NCBIfam" id="TIGR00666">
    <property type="entry name" value="PBP4"/>
    <property type="match status" value="1"/>
</dbReference>
<protein>
    <submittedName>
        <fullName evidence="4">Peptidase S13, D-Ala-D-Ala carboxypeptidase C</fullName>
        <ecNumber evidence="4">3.4.16.4</ecNumber>
    </submittedName>
</protein>
<dbReference type="AlphaFoldDB" id="Q3SMJ1"/>
<dbReference type="HOGENOM" id="CLU_017692_2_1_4"/>
<proteinExistence type="inferred from homology"/>
<dbReference type="Gene3D" id="3.50.80.20">
    <property type="entry name" value="D-Ala-D-Ala carboxypeptidase C, peptidase S13"/>
    <property type="match status" value="1"/>
</dbReference>
<feature type="chain" id="PRO_5004229148" evidence="3">
    <location>
        <begin position="35"/>
        <end position="488"/>
    </location>
</feature>
<keyword evidence="4" id="KW-0645">Protease</keyword>
<evidence type="ECO:0000313" key="5">
    <source>
        <dbReference type="Proteomes" id="UP000008291"/>
    </source>
</evidence>
<dbReference type="GO" id="GO:0009002">
    <property type="term" value="F:serine-type D-Ala-D-Ala carboxypeptidase activity"/>
    <property type="evidence" value="ECO:0007669"/>
    <property type="project" value="UniProtKB-EC"/>
</dbReference>
<accession>Q3SMJ1</accession>
<dbReference type="eggNOG" id="COG2027">
    <property type="taxonomic scope" value="Bacteria"/>
</dbReference>
<dbReference type="MEROPS" id="S13.003"/>
<dbReference type="InterPro" id="IPR000667">
    <property type="entry name" value="Peptidase_S13"/>
</dbReference>
<sequence length="488" mass="52069">MAGRIRHNAVMPSRRVFPLLIGLLLAGAFSSVPAAELPEGFVAALDTAGIPRERVAVVVQKLDAEQPLLSHNAEAALNPASVMKLVTSFAALDQLGPGYRWTTELWLDGPVAHGVLGGDLVVKGRGDPTLTLERMWLLQRALRARGVSQVRGRLVLDTGYFVLPELDPGAFDGEPLALYNALPGPLVANFNAITVHLRPNGETVRVVPDVALPGVDLSSELVLSDEAGCDGWSDGIEPRFTVEGGRALVFGGRYAAACGERSLSLNLFEPATTFDFMFRGLWAESGGRIDGATVFGAVPASAPALRFASEPLTEALVRLNKYSNNLMTRNLFLTLGAEAYGPPATPEKAADAVRASLTRRGISTRKLVIENGAGLSRIERLSAAALTQLLRAAYRSPLFAEFESALPIVAIDGTLKRRFNGSPLAGNAHLKTGTLRDVSALAGYVVDVRGERWSFVMLVNHAQARRSEAAQRALLEWVQSDAAGAVVP</sequence>
<dbReference type="InterPro" id="IPR012338">
    <property type="entry name" value="Beta-lactam/transpept-like"/>
</dbReference>
<evidence type="ECO:0000256" key="3">
    <source>
        <dbReference type="SAM" id="SignalP"/>
    </source>
</evidence>
<keyword evidence="3" id="KW-0732">Signal</keyword>
<dbReference type="KEGG" id="tbd:Tbd_0101"/>
<dbReference type="PANTHER" id="PTHR30023:SF0">
    <property type="entry name" value="PENICILLIN-SENSITIVE CARBOXYPEPTIDASE A"/>
    <property type="match status" value="1"/>
</dbReference>
<keyword evidence="2 4" id="KW-0378">Hydrolase</keyword>
<evidence type="ECO:0000256" key="1">
    <source>
        <dbReference type="ARBA" id="ARBA00006096"/>
    </source>
</evidence>
<dbReference type="STRING" id="292415.Tbd_0101"/>
<dbReference type="PRINTS" id="PR00922">
    <property type="entry name" value="DADACBPTASE3"/>
</dbReference>
<keyword evidence="4" id="KW-0121">Carboxypeptidase</keyword>